<dbReference type="AlphaFoldDB" id="A0A074ZYE8"/>
<dbReference type="CTD" id="20325396"/>
<dbReference type="Proteomes" id="UP000054324">
    <property type="component" value="Unassembled WGS sequence"/>
</dbReference>
<organism evidence="1 2">
    <name type="scientific">Opisthorchis viverrini</name>
    <name type="common">Southeast Asian liver fluke</name>
    <dbReference type="NCBI Taxonomy" id="6198"/>
    <lineage>
        <taxon>Eukaryota</taxon>
        <taxon>Metazoa</taxon>
        <taxon>Spiralia</taxon>
        <taxon>Lophotrochozoa</taxon>
        <taxon>Platyhelminthes</taxon>
        <taxon>Trematoda</taxon>
        <taxon>Digenea</taxon>
        <taxon>Opisthorchiida</taxon>
        <taxon>Opisthorchiata</taxon>
        <taxon>Opisthorchiidae</taxon>
        <taxon>Opisthorchis</taxon>
    </lineage>
</organism>
<accession>A0A074ZYE8</accession>
<proteinExistence type="predicted"/>
<sequence>MDALFVIQKRVPDQRPLLGSVYIHLGGTGIGTPGFQFVRKKWTRTCKNIWKVVDKERGQPSEESNSTQLPPEMIKNCLMNMCAPGLKIFSQCPRCVFPGSAATILQGKEIKHRETGIAVHGFEASNHFQSGSLDTLNEGDVFRAFWVENLVGVFRERSDVGPDRSMRVIWEKVCRIIRKMARAFWADFSWCGGKYRYENTQIPKSFWASILVLSHHA</sequence>
<keyword evidence="2" id="KW-1185">Reference proteome</keyword>
<dbReference type="EMBL" id="KL597085">
    <property type="protein sequence ID" value="KER20164.1"/>
    <property type="molecule type" value="Genomic_DNA"/>
</dbReference>
<evidence type="ECO:0000313" key="1">
    <source>
        <dbReference type="EMBL" id="KER20164.1"/>
    </source>
</evidence>
<dbReference type="KEGG" id="ovi:T265_11228"/>
<gene>
    <name evidence="1" type="ORF">T265_11228</name>
</gene>
<dbReference type="RefSeq" id="XP_009176094.1">
    <property type="nucleotide sequence ID" value="XM_009177830.1"/>
</dbReference>
<name>A0A074ZYE8_OPIVI</name>
<dbReference type="GeneID" id="20325396"/>
<reference evidence="1 2" key="1">
    <citation type="submission" date="2013-11" db="EMBL/GenBank/DDBJ databases">
        <title>Opisthorchis viverrini - life in the bile duct.</title>
        <authorList>
            <person name="Young N.D."/>
            <person name="Nagarajan N."/>
            <person name="Lin S.J."/>
            <person name="Korhonen P.K."/>
            <person name="Jex A.R."/>
            <person name="Hall R.S."/>
            <person name="Safavi-Hemami H."/>
            <person name="Kaewkong W."/>
            <person name="Bertrand D."/>
            <person name="Gao S."/>
            <person name="Seet Q."/>
            <person name="Wongkham S."/>
            <person name="Teh B.T."/>
            <person name="Wongkham C."/>
            <person name="Intapan P.M."/>
            <person name="Maleewong W."/>
            <person name="Yang X."/>
            <person name="Hu M."/>
            <person name="Wang Z."/>
            <person name="Hofmann A."/>
            <person name="Sternberg P.W."/>
            <person name="Tan P."/>
            <person name="Wang J."/>
            <person name="Gasser R.B."/>
        </authorList>
    </citation>
    <scope>NUCLEOTIDE SEQUENCE [LARGE SCALE GENOMIC DNA]</scope>
</reference>
<evidence type="ECO:0000313" key="2">
    <source>
        <dbReference type="Proteomes" id="UP000054324"/>
    </source>
</evidence>
<protein>
    <submittedName>
        <fullName evidence="1">Uncharacterized protein</fullName>
    </submittedName>
</protein>